<evidence type="ECO:0000256" key="6">
    <source>
        <dbReference type="ARBA" id="ARBA00023235"/>
    </source>
</evidence>
<sequence length="348" mass="39881">MDKHRNTTLANEQIAKEADLKYMDCSVPGINRRVRGKGFSFHFPDGNLVTDPKVLKRIKELAIPPAWSKVWVCKSAQGHIQATGYDKRKRKQYLYHQDWVKLRSETKFFQLYQFGKKLPKIRKSIAHDIGLAGLPVQKVLATVVSLLLKVHARIGNIFYEDQNGTYGLTTLRDEHVTISKNAIELKFPGKKNINQHLSLHSSTISKIIRKCRDLPGETLFQYIDKNGKPQAIDSCMVNSYIRSIGDAPFTAKDFRTWSGSVLAVEFLLRHTLPESMKEREKLVLEVIRKVAKRLGNTPTICRKYYIHPLIIGTYCSDNWEKLLSGKTSANHFYNKSEKLLLKLLKADQ</sequence>
<dbReference type="PRINTS" id="PR00416">
    <property type="entry name" value="EUTPISMRASEI"/>
</dbReference>
<evidence type="ECO:0000259" key="8">
    <source>
        <dbReference type="Pfam" id="PF21338"/>
    </source>
</evidence>
<dbReference type="InterPro" id="IPR049331">
    <property type="entry name" value="Top1B_N_bact"/>
</dbReference>
<keyword evidence="4" id="KW-0799">Topoisomerase</keyword>
<dbReference type="EMBL" id="JBHUHR010000045">
    <property type="protein sequence ID" value="MFD2036699.1"/>
    <property type="molecule type" value="Genomic_DNA"/>
</dbReference>
<dbReference type="InterPro" id="IPR011010">
    <property type="entry name" value="DNA_brk_join_enz"/>
</dbReference>
<dbReference type="EC" id="5.6.2.1" evidence="3"/>
<evidence type="ECO:0000256" key="4">
    <source>
        <dbReference type="ARBA" id="ARBA00023029"/>
    </source>
</evidence>
<feature type="domain" description="DNA topoisomerase IB N-terminal" evidence="8">
    <location>
        <begin position="38"/>
        <end position="86"/>
    </location>
</feature>
<dbReference type="Gene3D" id="1.10.132.120">
    <property type="match status" value="1"/>
</dbReference>
<comment type="similarity">
    <text evidence="2">Belongs to the type IB topoisomerase family.</text>
</comment>
<dbReference type="Pfam" id="PF21338">
    <property type="entry name" value="Top1B_N_bact"/>
    <property type="match status" value="1"/>
</dbReference>
<keyword evidence="10" id="KW-1185">Reference proteome</keyword>
<evidence type="ECO:0000259" key="7">
    <source>
        <dbReference type="Pfam" id="PF01028"/>
    </source>
</evidence>
<evidence type="ECO:0000256" key="2">
    <source>
        <dbReference type="ARBA" id="ARBA00006645"/>
    </source>
</evidence>
<dbReference type="InterPro" id="IPR014711">
    <property type="entry name" value="TopoI_cat_a-hlx-sub_euk"/>
</dbReference>
<evidence type="ECO:0000313" key="9">
    <source>
        <dbReference type="EMBL" id="MFD2036699.1"/>
    </source>
</evidence>
<dbReference type="Gene3D" id="3.30.66.10">
    <property type="entry name" value="DNA topoisomerase I domain"/>
    <property type="match status" value="1"/>
</dbReference>
<accession>A0ABW4VPQ3</accession>
<organism evidence="9 10">
    <name type="scientific">Belliella marina</name>
    <dbReference type="NCBI Taxonomy" id="1644146"/>
    <lineage>
        <taxon>Bacteria</taxon>
        <taxon>Pseudomonadati</taxon>
        <taxon>Bacteroidota</taxon>
        <taxon>Cytophagia</taxon>
        <taxon>Cytophagales</taxon>
        <taxon>Cyclobacteriaceae</taxon>
        <taxon>Belliella</taxon>
    </lineage>
</organism>
<reference evidence="10" key="1">
    <citation type="journal article" date="2019" name="Int. J. Syst. Evol. Microbiol.">
        <title>The Global Catalogue of Microorganisms (GCM) 10K type strain sequencing project: providing services to taxonomists for standard genome sequencing and annotation.</title>
        <authorList>
            <consortium name="The Broad Institute Genomics Platform"/>
            <consortium name="The Broad Institute Genome Sequencing Center for Infectious Disease"/>
            <person name="Wu L."/>
            <person name="Ma J."/>
        </authorList>
    </citation>
    <scope>NUCLEOTIDE SEQUENCE [LARGE SCALE GENOMIC DNA]</scope>
    <source>
        <strain evidence="10">CGMCC 1.15180</strain>
    </source>
</reference>
<dbReference type="Pfam" id="PF01028">
    <property type="entry name" value="Topoisom_I"/>
    <property type="match status" value="1"/>
</dbReference>
<proteinExistence type="inferred from homology"/>
<dbReference type="InterPro" id="IPR013500">
    <property type="entry name" value="TopoI_cat_euk"/>
</dbReference>
<evidence type="ECO:0000256" key="3">
    <source>
        <dbReference type="ARBA" id="ARBA00012891"/>
    </source>
</evidence>
<feature type="domain" description="DNA topoisomerase I catalytic core eukaryotic-type" evidence="7">
    <location>
        <begin position="103"/>
        <end position="303"/>
    </location>
</feature>
<dbReference type="RefSeq" id="WP_376887984.1">
    <property type="nucleotide sequence ID" value="NZ_JBHUHR010000045.1"/>
</dbReference>
<protein>
    <recommendedName>
        <fullName evidence="3">DNA topoisomerase</fullName>
        <ecNumber evidence="3">5.6.2.1</ecNumber>
    </recommendedName>
</protein>
<dbReference type="Proteomes" id="UP001597361">
    <property type="component" value="Unassembled WGS sequence"/>
</dbReference>
<comment type="caution">
    <text evidence="9">The sequence shown here is derived from an EMBL/GenBank/DDBJ whole genome shotgun (WGS) entry which is preliminary data.</text>
</comment>
<name>A0ABW4VPQ3_9BACT</name>
<evidence type="ECO:0000256" key="1">
    <source>
        <dbReference type="ARBA" id="ARBA00000213"/>
    </source>
</evidence>
<evidence type="ECO:0000256" key="5">
    <source>
        <dbReference type="ARBA" id="ARBA00023125"/>
    </source>
</evidence>
<comment type="catalytic activity">
    <reaction evidence="1">
        <text>ATP-independent breakage of single-stranded DNA, followed by passage and rejoining.</text>
        <dbReference type="EC" id="5.6.2.1"/>
    </reaction>
</comment>
<gene>
    <name evidence="9" type="ORF">ACFSKL_17980</name>
</gene>
<keyword evidence="5" id="KW-0238">DNA-binding</keyword>
<dbReference type="Gene3D" id="3.90.15.10">
    <property type="entry name" value="Topoisomerase I, Chain A, domain 3"/>
    <property type="match status" value="1"/>
</dbReference>
<dbReference type="InterPro" id="IPR035447">
    <property type="entry name" value="DNA_topo_I_N_sf"/>
</dbReference>
<dbReference type="SUPFAM" id="SSF56349">
    <property type="entry name" value="DNA breaking-rejoining enzymes"/>
    <property type="match status" value="1"/>
</dbReference>
<evidence type="ECO:0000313" key="10">
    <source>
        <dbReference type="Proteomes" id="UP001597361"/>
    </source>
</evidence>
<dbReference type="PROSITE" id="PS52038">
    <property type="entry name" value="TOPO_IB_2"/>
    <property type="match status" value="1"/>
</dbReference>
<dbReference type="SUPFAM" id="SSF55869">
    <property type="entry name" value="DNA topoisomerase I domain"/>
    <property type="match status" value="1"/>
</dbReference>
<keyword evidence="6" id="KW-0413">Isomerase</keyword>
<dbReference type="InterPro" id="IPR001631">
    <property type="entry name" value="TopoI"/>
</dbReference>